<protein>
    <submittedName>
        <fullName evidence="8">Uncharacterized protein</fullName>
    </submittedName>
</protein>
<feature type="transmembrane region" description="Helical" evidence="7">
    <location>
        <begin position="293"/>
        <end position="311"/>
    </location>
</feature>
<comment type="subcellular location">
    <subcellularLocation>
        <location evidence="1">Cell membrane</location>
        <topology evidence="1">Multi-pass membrane protein</topology>
    </subcellularLocation>
</comment>
<keyword evidence="2" id="KW-0813">Transport</keyword>
<feature type="transmembrane region" description="Helical" evidence="7">
    <location>
        <begin position="616"/>
        <end position="635"/>
    </location>
</feature>
<reference evidence="8" key="1">
    <citation type="submission" date="2023-01" db="EMBL/GenBank/DDBJ databases">
        <title>Metagenome sequencing of chrysophaentin producing Chrysophaeum taylorii.</title>
        <authorList>
            <person name="Davison J."/>
            <person name="Bewley C."/>
        </authorList>
    </citation>
    <scope>NUCLEOTIDE SEQUENCE</scope>
    <source>
        <strain evidence="8">NIES-1699</strain>
    </source>
</reference>
<feature type="transmembrane region" description="Helical" evidence="7">
    <location>
        <begin position="166"/>
        <end position="184"/>
    </location>
</feature>
<dbReference type="PROSITE" id="PS01303">
    <property type="entry name" value="BCCT"/>
    <property type="match status" value="1"/>
</dbReference>
<dbReference type="AlphaFoldDB" id="A0AAD7U928"/>
<feature type="transmembrane region" description="Helical" evidence="7">
    <location>
        <begin position="375"/>
        <end position="392"/>
    </location>
</feature>
<evidence type="ECO:0000256" key="6">
    <source>
        <dbReference type="ARBA" id="ARBA00023136"/>
    </source>
</evidence>
<keyword evidence="4 7" id="KW-0812">Transmembrane</keyword>
<evidence type="ECO:0000313" key="8">
    <source>
        <dbReference type="EMBL" id="KAJ8600303.1"/>
    </source>
</evidence>
<feature type="transmembrane region" description="Helical" evidence="7">
    <location>
        <begin position="32"/>
        <end position="49"/>
    </location>
</feature>
<feature type="transmembrane region" description="Helical" evidence="7">
    <location>
        <begin position="404"/>
        <end position="422"/>
    </location>
</feature>
<evidence type="ECO:0000256" key="7">
    <source>
        <dbReference type="SAM" id="Phobius"/>
    </source>
</evidence>
<keyword evidence="3" id="KW-1003">Cell membrane</keyword>
<keyword evidence="6 7" id="KW-0472">Membrane</keyword>
<dbReference type="InterPro" id="IPR000060">
    <property type="entry name" value="BCCT_transptr"/>
</dbReference>
<proteinExistence type="predicted"/>
<feature type="transmembrane region" description="Helical" evidence="7">
    <location>
        <begin position="269"/>
        <end position="287"/>
    </location>
</feature>
<evidence type="ECO:0000256" key="5">
    <source>
        <dbReference type="ARBA" id="ARBA00022989"/>
    </source>
</evidence>
<feature type="transmembrane region" description="Helical" evidence="7">
    <location>
        <begin position="655"/>
        <end position="674"/>
    </location>
</feature>
<feature type="transmembrane region" description="Helical" evidence="7">
    <location>
        <begin position="564"/>
        <end position="586"/>
    </location>
</feature>
<evidence type="ECO:0000256" key="3">
    <source>
        <dbReference type="ARBA" id="ARBA00022475"/>
    </source>
</evidence>
<dbReference type="InterPro" id="IPR018093">
    <property type="entry name" value="BCCT_CS"/>
</dbReference>
<name>A0AAD7U928_9STRA</name>
<evidence type="ECO:0000256" key="4">
    <source>
        <dbReference type="ARBA" id="ARBA00022692"/>
    </source>
</evidence>
<evidence type="ECO:0000256" key="2">
    <source>
        <dbReference type="ARBA" id="ARBA00022448"/>
    </source>
</evidence>
<evidence type="ECO:0000313" key="9">
    <source>
        <dbReference type="Proteomes" id="UP001230188"/>
    </source>
</evidence>
<dbReference type="PANTHER" id="PTHR30047:SF7">
    <property type="entry name" value="HIGH-AFFINITY CHOLINE TRANSPORT PROTEIN"/>
    <property type="match status" value="1"/>
</dbReference>
<feature type="transmembrane region" description="Helical" evidence="7">
    <location>
        <begin position="69"/>
        <end position="89"/>
    </location>
</feature>
<dbReference type="Proteomes" id="UP001230188">
    <property type="component" value="Unassembled WGS sequence"/>
</dbReference>
<organism evidence="8 9">
    <name type="scientific">Chrysophaeum taylorii</name>
    <dbReference type="NCBI Taxonomy" id="2483200"/>
    <lineage>
        <taxon>Eukaryota</taxon>
        <taxon>Sar</taxon>
        <taxon>Stramenopiles</taxon>
        <taxon>Ochrophyta</taxon>
        <taxon>Pelagophyceae</taxon>
        <taxon>Pelagomonadales</taxon>
        <taxon>Pelagomonadaceae</taxon>
        <taxon>Chrysophaeum</taxon>
    </lineage>
</organism>
<dbReference type="PANTHER" id="PTHR30047">
    <property type="entry name" value="HIGH-AFFINITY CHOLINE TRANSPORT PROTEIN-RELATED"/>
    <property type="match status" value="1"/>
</dbReference>
<evidence type="ECO:0000256" key="1">
    <source>
        <dbReference type="ARBA" id="ARBA00004651"/>
    </source>
</evidence>
<dbReference type="Pfam" id="PF02028">
    <property type="entry name" value="BCCT"/>
    <property type="match status" value="1"/>
</dbReference>
<feature type="transmembrane region" description="Helical" evidence="7">
    <location>
        <begin position="110"/>
        <end position="129"/>
    </location>
</feature>
<accession>A0AAD7U928</accession>
<keyword evidence="9" id="KW-1185">Reference proteome</keyword>
<feature type="transmembrane region" description="Helical" evidence="7">
    <location>
        <begin position="491"/>
        <end position="509"/>
    </location>
</feature>
<dbReference type="GO" id="GO:0005886">
    <property type="term" value="C:plasma membrane"/>
    <property type="evidence" value="ECO:0007669"/>
    <property type="project" value="UniProtKB-SubCell"/>
</dbReference>
<comment type="caution">
    <text evidence="8">The sequence shown here is derived from an EMBL/GenBank/DDBJ whole genome shotgun (WGS) entry which is preliminary data.</text>
</comment>
<keyword evidence="5 7" id="KW-1133">Transmembrane helix</keyword>
<sequence>MSLSFNDSKLGLALFEAFPSVRFLHMKFNPKVTFFAAAIIWGFIAFTSGRQKEAYNEFTSWGDWVGDEWSWFYIGSQDIWVFVLLYVCVSKYGSLKLGGDDEAPEFSRGSWFAMLFAAGVGVGLFYYGVAEPMWHYNGYGGTRWNEMNDNDRAQHSLMVTFFHWGFHGWIPYTTIGALLGIVSFRKGYPCTIRSCFVPLLGEDVLRGALGDAIDVVSICSTLFGVCTSLGLGVQQLNKALVRLDKGTYMGINQRDEGRLDITYSTKSQIAIIWVVTALATASVVSGLGSGIKFLSNMTFVVGCLLMIFVLFAGDTVFILNAITSAFGYYLWYLPKISWHTDAFEMLDELNQADNSAPGAPDERGGSASWMGAWTIFYWGWWISWAPFVGTFIAKISRGRTLREFIAGTLIIPTMYCVLWFGVFGAEGLRLDRQAEAAGLDCGDGGTFSSHVSTRMAGTFSAEHNQAYKVRLWCLSTEDILFDTLSTYGSRTMMYATSTLTALCLLFYFVTSSDSGSLVIDSLAANGDEDPPILQRVFWAVTEGAAATALLSTGKERSLRALQSVSIVCGLPYTFILCYMCYALVLVCKEEKGELSPTRNQFRVQLLNINAYFFKDGIAAGVATFLLNACVPTIAIKRVMTKTAATRGETCPRFPVVASFCVFLAAIVFLALTPIEANLRMVSATCYLAFAVFVTMARWETRVSVKCERGDVCTDYIAALILYPLVLAHCEAELDSGPIIGVDVKDLKEVEMLVDKTKSIQEEKDNAAAAAAAEKA</sequence>
<feature type="transmembrane region" description="Helical" evidence="7">
    <location>
        <begin position="680"/>
        <end position="698"/>
    </location>
</feature>
<dbReference type="EMBL" id="JAQMWT010000524">
    <property type="protein sequence ID" value="KAJ8600303.1"/>
    <property type="molecule type" value="Genomic_DNA"/>
</dbReference>
<dbReference type="GO" id="GO:0022857">
    <property type="term" value="F:transmembrane transporter activity"/>
    <property type="evidence" value="ECO:0007669"/>
    <property type="project" value="InterPro"/>
</dbReference>
<gene>
    <name evidence="8" type="ORF">CTAYLR_000720</name>
</gene>